<dbReference type="EMBL" id="KN823251">
    <property type="protein sequence ID" value="KIO18907.1"/>
    <property type="molecule type" value="Genomic_DNA"/>
</dbReference>
<reference evidence="1 2" key="1">
    <citation type="submission" date="2014-04" db="EMBL/GenBank/DDBJ databases">
        <authorList>
            <consortium name="DOE Joint Genome Institute"/>
            <person name="Kuo A."/>
            <person name="Girlanda M."/>
            <person name="Perotto S."/>
            <person name="Kohler A."/>
            <person name="Nagy L.G."/>
            <person name="Floudas D."/>
            <person name="Copeland A."/>
            <person name="Barry K.W."/>
            <person name="Cichocki N."/>
            <person name="Veneault-Fourrey C."/>
            <person name="LaButti K."/>
            <person name="Lindquist E.A."/>
            <person name="Lipzen A."/>
            <person name="Lundell T."/>
            <person name="Morin E."/>
            <person name="Murat C."/>
            <person name="Sun H."/>
            <person name="Tunlid A."/>
            <person name="Henrissat B."/>
            <person name="Grigoriev I.V."/>
            <person name="Hibbett D.S."/>
            <person name="Martin F."/>
            <person name="Nordberg H.P."/>
            <person name="Cantor M.N."/>
            <person name="Hua S.X."/>
        </authorList>
    </citation>
    <scope>NUCLEOTIDE SEQUENCE [LARGE SCALE GENOMIC DNA]</scope>
    <source>
        <strain evidence="1 2">MUT 4182</strain>
    </source>
</reference>
<accession>A0A0C3LBP5</accession>
<keyword evidence="2" id="KW-1185">Reference proteome</keyword>
<dbReference type="AlphaFoldDB" id="A0A0C3LBP5"/>
<name>A0A0C3LBP5_9AGAM</name>
<proteinExistence type="predicted"/>
<protein>
    <submittedName>
        <fullName evidence="1">Uncharacterized protein</fullName>
    </submittedName>
</protein>
<evidence type="ECO:0000313" key="2">
    <source>
        <dbReference type="Proteomes" id="UP000054248"/>
    </source>
</evidence>
<evidence type="ECO:0000313" key="1">
    <source>
        <dbReference type="EMBL" id="KIO18907.1"/>
    </source>
</evidence>
<gene>
    <name evidence="1" type="ORF">M407DRAFT_31416</name>
</gene>
<organism evidence="1 2">
    <name type="scientific">Tulasnella calospora MUT 4182</name>
    <dbReference type="NCBI Taxonomy" id="1051891"/>
    <lineage>
        <taxon>Eukaryota</taxon>
        <taxon>Fungi</taxon>
        <taxon>Dikarya</taxon>
        <taxon>Basidiomycota</taxon>
        <taxon>Agaricomycotina</taxon>
        <taxon>Agaricomycetes</taxon>
        <taxon>Cantharellales</taxon>
        <taxon>Tulasnellaceae</taxon>
        <taxon>Tulasnella</taxon>
    </lineage>
</organism>
<dbReference type="Proteomes" id="UP000054248">
    <property type="component" value="Unassembled WGS sequence"/>
</dbReference>
<reference evidence="2" key="2">
    <citation type="submission" date="2015-01" db="EMBL/GenBank/DDBJ databases">
        <title>Evolutionary Origins and Diversification of the Mycorrhizal Mutualists.</title>
        <authorList>
            <consortium name="DOE Joint Genome Institute"/>
            <consortium name="Mycorrhizal Genomics Consortium"/>
            <person name="Kohler A."/>
            <person name="Kuo A."/>
            <person name="Nagy L.G."/>
            <person name="Floudas D."/>
            <person name="Copeland A."/>
            <person name="Barry K.W."/>
            <person name="Cichocki N."/>
            <person name="Veneault-Fourrey C."/>
            <person name="LaButti K."/>
            <person name="Lindquist E.A."/>
            <person name="Lipzen A."/>
            <person name="Lundell T."/>
            <person name="Morin E."/>
            <person name="Murat C."/>
            <person name="Riley R."/>
            <person name="Ohm R."/>
            <person name="Sun H."/>
            <person name="Tunlid A."/>
            <person name="Henrissat B."/>
            <person name="Grigoriev I.V."/>
            <person name="Hibbett D.S."/>
            <person name="Martin F."/>
        </authorList>
    </citation>
    <scope>NUCLEOTIDE SEQUENCE [LARGE SCALE GENOMIC DNA]</scope>
    <source>
        <strain evidence="2">MUT 4182</strain>
    </source>
</reference>
<dbReference type="HOGENOM" id="CLU_2074873_0_0_1"/>
<sequence>MSTLAPSPLQHAETMEKIEDLEAFLRCQAKFKLLRPVLNRYTDEKLEASQRWKFQLLCIEYVFKCEAQEEDSFFDYVFSLEGEVVEDEANAVFEEIYLAVEAQTTKDEPLKRRDNVNL</sequence>